<dbReference type="Gene3D" id="3.30.70.270">
    <property type="match status" value="1"/>
</dbReference>
<name>A0ABS0BSI2_9GAMM</name>
<dbReference type="EMBL" id="JACBGI020000001">
    <property type="protein sequence ID" value="MBF6056755.1"/>
    <property type="molecule type" value="Genomic_DNA"/>
</dbReference>
<dbReference type="SUPFAM" id="SSF55073">
    <property type="entry name" value="Nucleotide cyclase"/>
    <property type="match status" value="1"/>
</dbReference>
<evidence type="ECO:0000259" key="2">
    <source>
        <dbReference type="PROSITE" id="PS50887"/>
    </source>
</evidence>
<dbReference type="EC" id="2.7.7.65" evidence="1"/>
<comment type="caution">
    <text evidence="3">The sequence shown here is derived from an EMBL/GenBank/DDBJ whole genome shotgun (WGS) entry which is preliminary data.</text>
</comment>
<dbReference type="InterPro" id="IPR029787">
    <property type="entry name" value="Nucleotide_cyclase"/>
</dbReference>
<proteinExistence type="predicted"/>
<sequence>MSTSATLLDIQDPFEKALKIFSRIEAIFQEQDINPIPLNYYIWYQYFKGDNPKFRQEMDAALSDPYGYSDRLGRRLYQTYFEGDDVNEAIGFDQALKRLLSVMARRMESWTQKLEVQTSELQNCSERLTHQLPQEEVKEIADQVRHRASSMQELSESFKQQMTTNYQEISELRKKLVDARAEVLKDELTEIGSRKAFNLALEDYTRAYNNGEYERAPVLILCDIDHFKQFNDSYGHLIGDSILRYFANLLKKNALVGQVTCRYGGEEFVILLENTSFIDGVQLAESKRQAIETAQLKRKGSEQTLKQITASFGVAHYRKDEAPELFIKRSDDALYKAKNSGRNRVVGEDEL</sequence>
<dbReference type="CDD" id="cd01949">
    <property type="entry name" value="GGDEF"/>
    <property type="match status" value="1"/>
</dbReference>
<dbReference type="InterPro" id="IPR000160">
    <property type="entry name" value="GGDEF_dom"/>
</dbReference>
<dbReference type="Pfam" id="PF00990">
    <property type="entry name" value="GGDEF"/>
    <property type="match status" value="1"/>
</dbReference>
<organism evidence="3 4">
    <name type="scientific">Thiomicrorhabdus heinhorstiae</name>
    <dbReference type="NCBI Taxonomy" id="2748010"/>
    <lineage>
        <taxon>Bacteria</taxon>
        <taxon>Pseudomonadati</taxon>
        <taxon>Pseudomonadota</taxon>
        <taxon>Gammaproteobacteria</taxon>
        <taxon>Thiotrichales</taxon>
        <taxon>Piscirickettsiaceae</taxon>
        <taxon>Thiomicrorhabdus</taxon>
    </lineage>
</organism>
<keyword evidence="4" id="KW-1185">Reference proteome</keyword>
<gene>
    <name evidence="3" type="ORF">H8792_000190</name>
</gene>
<dbReference type="PROSITE" id="PS50887">
    <property type="entry name" value="GGDEF"/>
    <property type="match status" value="1"/>
</dbReference>
<feature type="domain" description="GGDEF" evidence="2">
    <location>
        <begin position="215"/>
        <end position="350"/>
    </location>
</feature>
<dbReference type="PANTHER" id="PTHR45138:SF2">
    <property type="entry name" value="DIGUANYLATE CYCLASE VDCA"/>
    <property type="match status" value="1"/>
</dbReference>
<dbReference type="Proteomes" id="UP001193680">
    <property type="component" value="Unassembled WGS sequence"/>
</dbReference>
<dbReference type="InterPro" id="IPR050469">
    <property type="entry name" value="Diguanylate_Cyclase"/>
</dbReference>
<evidence type="ECO:0000256" key="1">
    <source>
        <dbReference type="ARBA" id="ARBA00012528"/>
    </source>
</evidence>
<reference evidence="3 4" key="1">
    <citation type="submission" date="2020-11" db="EMBL/GenBank/DDBJ databases">
        <title>Sulfur oxidizing isolate from Hospital Hole Sinkhole.</title>
        <authorList>
            <person name="Scott K.M."/>
        </authorList>
    </citation>
    <scope>NUCLEOTIDE SEQUENCE [LARGE SCALE GENOMIC DNA]</scope>
    <source>
        <strain evidence="3 4">HH1</strain>
    </source>
</reference>
<evidence type="ECO:0000313" key="3">
    <source>
        <dbReference type="EMBL" id="MBF6056755.1"/>
    </source>
</evidence>
<dbReference type="PANTHER" id="PTHR45138">
    <property type="entry name" value="REGULATORY COMPONENTS OF SENSORY TRANSDUCTION SYSTEM"/>
    <property type="match status" value="1"/>
</dbReference>
<dbReference type="NCBIfam" id="TIGR00254">
    <property type="entry name" value="GGDEF"/>
    <property type="match status" value="1"/>
</dbReference>
<dbReference type="RefSeq" id="WP_194947126.1">
    <property type="nucleotide sequence ID" value="NZ_JACBGI020000001.1"/>
</dbReference>
<dbReference type="SMART" id="SM00267">
    <property type="entry name" value="GGDEF"/>
    <property type="match status" value="1"/>
</dbReference>
<accession>A0ABS0BSI2</accession>
<protein>
    <recommendedName>
        <fullName evidence="1">diguanylate cyclase</fullName>
        <ecNumber evidence="1">2.7.7.65</ecNumber>
    </recommendedName>
</protein>
<dbReference type="InterPro" id="IPR043128">
    <property type="entry name" value="Rev_trsase/Diguanyl_cyclase"/>
</dbReference>
<evidence type="ECO:0000313" key="4">
    <source>
        <dbReference type="Proteomes" id="UP001193680"/>
    </source>
</evidence>